<accession>A0A9N9JW47</accession>
<name>A0A9N9JW47_9GLOM</name>
<comment type="caution">
    <text evidence="1">The sequence shown here is derived from an EMBL/GenBank/DDBJ whole genome shotgun (WGS) entry which is preliminary data.</text>
</comment>
<protein>
    <submittedName>
        <fullName evidence="1">3639_t:CDS:1</fullName>
    </submittedName>
</protein>
<gene>
    <name evidence="1" type="ORF">CPELLU_LOCUS17567</name>
</gene>
<dbReference type="Proteomes" id="UP000789759">
    <property type="component" value="Unassembled WGS sequence"/>
</dbReference>
<proteinExistence type="predicted"/>
<dbReference type="EMBL" id="CAJVQA010030304">
    <property type="protein sequence ID" value="CAG8799018.1"/>
    <property type="molecule type" value="Genomic_DNA"/>
</dbReference>
<dbReference type="AlphaFoldDB" id="A0A9N9JW47"/>
<evidence type="ECO:0000313" key="2">
    <source>
        <dbReference type="Proteomes" id="UP000789759"/>
    </source>
</evidence>
<keyword evidence="2" id="KW-1185">Reference proteome</keyword>
<organism evidence="1 2">
    <name type="scientific">Cetraspora pellucida</name>
    <dbReference type="NCBI Taxonomy" id="1433469"/>
    <lineage>
        <taxon>Eukaryota</taxon>
        <taxon>Fungi</taxon>
        <taxon>Fungi incertae sedis</taxon>
        <taxon>Mucoromycota</taxon>
        <taxon>Glomeromycotina</taxon>
        <taxon>Glomeromycetes</taxon>
        <taxon>Diversisporales</taxon>
        <taxon>Gigasporaceae</taxon>
        <taxon>Cetraspora</taxon>
    </lineage>
</organism>
<sequence>MFNYESIILSQNNKKKTFLSIYHLSEVKLTTHTQRKKGVTLLNDSKTGTISRFK</sequence>
<reference evidence="1" key="1">
    <citation type="submission" date="2021-06" db="EMBL/GenBank/DDBJ databases">
        <authorList>
            <person name="Kallberg Y."/>
            <person name="Tangrot J."/>
            <person name="Rosling A."/>
        </authorList>
    </citation>
    <scope>NUCLEOTIDE SEQUENCE</scope>
    <source>
        <strain evidence="1">FL966</strain>
    </source>
</reference>
<evidence type="ECO:0000313" key="1">
    <source>
        <dbReference type="EMBL" id="CAG8799018.1"/>
    </source>
</evidence>
<feature type="non-terminal residue" evidence="1">
    <location>
        <position position="54"/>
    </location>
</feature>